<evidence type="ECO:0000313" key="3">
    <source>
        <dbReference type="EMBL" id="MPY53675.1"/>
    </source>
</evidence>
<feature type="compositionally biased region" description="Low complexity" evidence="1">
    <location>
        <begin position="43"/>
        <end position="58"/>
    </location>
</feature>
<dbReference type="EMBL" id="VMNX01000210">
    <property type="protein sequence ID" value="MPY53675.1"/>
    <property type="molecule type" value="Genomic_DNA"/>
</dbReference>
<gene>
    <name evidence="3" type="ORF">FPZ41_35980</name>
</gene>
<dbReference type="Proteomes" id="UP000373149">
    <property type="component" value="Unassembled WGS sequence"/>
</dbReference>
<accession>A0A5N8X563</accession>
<keyword evidence="2" id="KW-0812">Transmembrane</keyword>
<keyword evidence="2" id="KW-0472">Membrane</keyword>
<keyword evidence="4" id="KW-1185">Reference proteome</keyword>
<dbReference type="RefSeq" id="WP_152867766.1">
    <property type="nucleotide sequence ID" value="NZ_VMNX01000210.1"/>
</dbReference>
<evidence type="ECO:0000256" key="2">
    <source>
        <dbReference type="SAM" id="Phobius"/>
    </source>
</evidence>
<feature type="compositionally biased region" description="Acidic residues" evidence="1">
    <location>
        <begin position="78"/>
        <end position="92"/>
    </location>
</feature>
<keyword evidence="2" id="KW-1133">Transmembrane helix</keyword>
<evidence type="ECO:0000313" key="4">
    <source>
        <dbReference type="Proteomes" id="UP000373149"/>
    </source>
</evidence>
<organism evidence="3 4">
    <name type="scientific">Streptomyces acidicola</name>
    <dbReference type="NCBI Taxonomy" id="2596892"/>
    <lineage>
        <taxon>Bacteria</taxon>
        <taxon>Bacillati</taxon>
        <taxon>Actinomycetota</taxon>
        <taxon>Actinomycetes</taxon>
        <taxon>Kitasatosporales</taxon>
        <taxon>Streptomycetaceae</taxon>
        <taxon>Streptomyces</taxon>
    </lineage>
</organism>
<feature type="region of interest" description="Disordered" evidence="1">
    <location>
        <begin position="41"/>
        <end position="104"/>
    </location>
</feature>
<sequence>MAGASEDDSTSRLWAWLGGIASVVAILGWFGVSNAQEMKELLAESSPPSSSSAPHESSGTTYTPDDPEASDADSSGPDSDDDFGGSSDEPDSETSSPIPDPTEDSFKAVSVGDCLAVYDTGLQGTSIDWSADVPPDPVSCDSKGAGLVQVTSTADSTCPSGAGKASWAYTSAVSGETTKLCVTRIYHRYYCVLGKQVGDDTRLGSMTAVDCTARQIPAAYNRIIHITGVYQAPPGAGPRNCVQGAYDQRKYLAWLVDDGKTLLCATIFQGS</sequence>
<dbReference type="AlphaFoldDB" id="A0A5N8X563"/>
<evidence type="ECO:0000256" key="1">
    <source>
        <dbReference type="SAM" id="MobiDB-lite"/>
    </source>
</evidence>
<feature type="transmembrane region" description="Helical" evidence="2">
    <location>
        <begin position="13"/>
        <end position="32"/>
    </location>
</feature>
<protein>
    <submittedName>
        <fullName evidence="3">Uncharacterized protein</fullName>
    </submittedName>
</protein>
<name>A0A5N8X563_9ACTN</name>
<comment type="caution">
    <text evidence="3">The sequence shown here is derived from an EMBL/GenBank/DDBJ whole genome shotgun (WGS) entry which is preliminary data.</text>
</comment>
<proteinExistence type="predicted"/>
<reference evidence="3 4" key="1">
    <citation type="submission" date="2019-09" db="EMBL/GenBank/DDBJ databases">
        <authorList>
            <person name="Duangmal K."/>
            <person name="Teo W.F.A."/>
            <person name="Lipun K."/>
        </authorList>
    </citation>
    <scope>NUCLEOTIDE SEQUENCE [LARGE SCALE GENOMIC DNA]</scope>
    <source>
        <strain evidence="3 4">K1PN6</strain>
    </source>
</reference>